<proteinExistence type="predicted"/>
<dbReference type="STRING" id="68231.AQJ30_23965"/>
<dbReference type="EMBL" id="LMWS01000031">
    <property type="protein sequence ID" value="KUN35743.1"/>
    <property type="molecule type" value="Genomic_DNA"/>
</dbReference>
<keyword evidence="2" id="KW-1185">Reference proteome</keyword>
<evidence type="ECO:0000313" key="2">
    <source>
        <dbReference type="Proteomes" id="UP000053271"/>
    </source>
</evidence>
<name>A0A124HQL3_9ACTN</name>
<reference evidence="1 2" key="1">
    <citation type="submission" date="2015-10" db="EMBL/GenBank/DDBJ databases">
        <title>Draft genome sequence of Streptomyces longwoodensis DSM 41677, type strain for the species Streptomyces longwoodensis.</title>
        <authorList>
            <person name="Ruckert C."/>
            <person name="Winkler A."/>
            <person name="Kalinowski J."/>
            <person name="Kampfer P."/>
            <person name="Glaeser S."/>
        </authorList>
    </citation>
    <scope>NUCLEOTIDE SEQUENCE [LARGE SCALE GENOMIC DNA]</scope>
    <source>
        <strain evidence="1 2">DSM 41677</strain>
    </source>
</reference>
<dbReference type="Gene3D" id="3.40.50.300">
    <property type="entry name" value="P-loop containing nucleotide triphosphate hydrolases"/>
    <property type="match status" value="1"/>
</dbReference>
<dbReference type="InterPro" id="IPR027417">
    <property type="entry name" value="P-loop_NTPase"/>
</dbReference>
<dbReference type="SUPFAM" id="SSF52540">
    <property type="entry name" value="P-loop containing nucleoside triphosphate hydrolases"/>
    <property type="match status" value="1"/>
</dbReference>
<gene>
    <name evidence="1" type="ORF">AQJ30_23965</name>
</gene>
<organism evidence="1 2">
    <name type="scientific">Streptomyces longwoodensis</name>
    <dbReference type="NCBI Taxonomy" id="68231"/>
    <lineage>
        <taxon>Bacteria</taxon>
        <taxon>Bacillati</taxon>
        <taxon>Actinomycetota</taxon>
        <taxon>Actinomycetes</taxon>
        <taxon>Kitasatosporales</taxon>
        <taxon>Streptomycetaceae</taxon>
        <taxon>Streptomyces</taxon>
    </lineage>
</organism>
<accession>A0A124HQL3</accession>
<comment type="caution">
    <text evidence="1">The sequence shown here is derived from an EMBL/GenBank/DDBJ whole genome shotgun (WGS) entry which is preliminary data.</text>
</comment>
<dbReference type="Proteomes" id="UP000053271">
    <property type="component" value="Unassembled WGS sequence"/>
</dbReference>
<sequence>MVVEDNQAVGYRRLHAAPVHEALSLPSFADFVTEHGYPGTTTTLEAVTADGIANCTRLSPHIRTHADELARLGGKGSYLTQNRLRFVSPLDDSDPRRLFRKLTRLTVSAPEQESKRGVLLTGPAGVGKTRTCFEIARAALEQQPPWQVLHVARSPEVTTDDVMAAIRDQAGRQRILLIFDYLDSYESVNLTAFGEALRTEDPEGRVACVASARPNMLGVLRDNGVGLLLDEVPLRSDPDHTEKVINQIFTDVAPDLLKDKDWGAQRLLKMCGQRPIIALLIAQELESRPKARSTALELGPPRPVDLLIWLQQRTKQDFDEPAKETLLLASAVAAASCEQDQDAVENAVEQFLAIWSDTTFREGPEGVVGRLLHLGWLVESGQGLDTIHDVVTDEFLRMAIFPSGNTVLGDVLKTLLSAFLASVQTFSVASRHLRRWMADLSDAHRRTVERTCANWLVGSIDQVTSLIAGDPQAGRSLMLTMLSSPPWRKGVDDSWDRLARPWLEENEQREPGQAATLLAGAVHNSFGGVSEHLTDACLAWVDRQWINRDVSHLLRVLLEADGVSTKDSGKAAEYALRWLEQQRTTTKAGTRLLASLLRRKDLDADRGAAATAFSLGWIGRNKRNPEAGLILRPLLLHKDLDEASQSHAIRRTLAWLGAQPPPSAAAMVLDAALRSENLQADQAGRVTRRAHAWLKKHWKDIDASFVLEPLLARCRYENTDATVVLDHAFDWLGLHARTRRATYVLAELLLRQDLGARRAASAVSAAQAWLDEHGATADAKFLFSSLLARSDMDREAKQKLSQSAVNWLSRHGLDRGGAYVMAALLHPEAAGKHVDKAARTVLALLDDTHDPVLVRNTLAHVLRCHGIGPDAIRDAVERALDWLEATGREFEATYLLGPLLERRRFLDGHASRAVGLALDWLDIHGTRQEASFVLDPLLGLTGLTEEEARTIGKAAQEWIHDHLPSENARFVLPWLLQRPEFALNWPKPVETLAFTWLDLHGDYPHASHVIVPLLQRRDAGQPGDAVDRALSWLEKNPTAVGAPHVVSALTTGHDIDPDQYAARIDYLLALLDARPEHGAALLQGIRFRRDLDAGRAAHLAEYGLQVLEDDEKPSDRGLVIGLLRLTLGPEHQCRIVRLALRWLESPTPPTTKIGVLDVLLKRDDLRADQLSRALEALEQATHWINATDPRNLGRLLGSVLGNPRLDDAYRLGATRRALEWLDSYGTHPEASDVLAVLLDRLDLAPADAEAVAAHAEAWLAAAHSESWGRPSLGEALCRHRERQTAPDPPSS</sequence>
<protein>
    <submittedName>
        <fullName evidence="1">Uncharacterized protein</fullName>
    </submittedName>
</protein>
<evidence type="ECO:0000313" key="1">
    <source>
        <dbReference type="EMBL" id="KUN35743.1"/>
    </source>
</evidence>